<gene>
    <name evidence="8" type="ORF">E2K98_15570</name>
    <name evidence="7" type="ORF">RCG21_25235</name>
</gene>
<accession>A0A4R5VNY8</accession>
<comment type="caution">
    <text evidence="8">The sequence shown here is derived from an EMBL/GenBank/DDBJ whole genome shotgun (WGS) entry which is preliminary data.</text>
</comment>
<dbReference type="RefSeq" id="WP_133335678.1">
    <property type="nucleotide sequence ID" value="NZ_JAVGVR010000001.1"/>
</dbReference>
<dbReference type="AlphaFoldDB" id="A0A4R5VNY8"/>
<evidence type="ECO:0000256" key="4">
    <source>
        <dbReference type="ARBA" id="ARBA00023157"/>
    </source>
</evidence>
<evidence type="ECO:0000313" key="8">
    <source>
        <dbReference type="EMBL" id="TDK60129.1"/>
    </source>
</evidence>
<dbReference type="InterPro" id="IPR000866">
    <property type="entry name" value="AhpC/TSA"/>
</dbReference>
<reference evidence="7" key="2">
    <citation type="submission" date="2023-08" db="EMBL/GenBank/DDBJ databases">
        <title>Nitrogen cycling bacteria in agricultural field soils.</title>
        <authorList>
            <person name="Jang J."/>
        </authorList>
    </citation>
    <scope>NUCLEOTIDE SEQUENCE</scope>
    <source>
        <strain evidence="7">PS3-36</strain>
    </source>
</reference>
<feature type="domain" description="Thioredoxin" evidence="6">
    <location>
        <begin position="32"/>
        <end position="168"/>
    </location>
</feature>
<evidence type="ECO:0000313" key="9">
    <source>
        <dbReference type="Proteomes" id="UP000295132"/>
    </source>
</evidence>
<dbReference type="InterPro" id="IPR013766">
    <property type="entry name" value="Thioredoxin_domain"/>
</dbReference>
<evidence type="ECO:0000313" key="7">
    <source>
        <dbReference type="EMBL" id="MDQ6599604.1"/>
    </source>
</evidence>
<dbReference type="InterPro" id="IPR036249">
    <property type="entry name" value="Thioredoxin-like_sf"/>
</dbReference>
<dbReference type="SUPFAM" id="SSF52833">
    <property type="entry name" value="Thioredoxin-like"/>
    <property type="match status" value="1"/>
</dbReference>
<dbReference type="GO" id="GO:0016491">
    <property type="term" value="F:oxidoreductase activity"/>
    <property type="evidence" value="ECO:0007669"/>
    <property type="project" value="InterPro"/>
</dbReference>
<name>A0A4R5VNY8_9BACI</name>
<dbReference type="PANTHER" id="PTHR42852:SF6">
    <property type="entry name" value="THIOL:DISULFIDE INTERCHANGE PROTEIN DSBE"/>
    <property type="match status" value="1"/>
</dbReference>
<keyword evidence="5" id="KW-0676">Redox-active center</keyword>
<dbReference type="Gene3D" id="3.40.30.10">
    <property type="entry name" value="Glutaredoxin"/>
    <property type="match status" value="1"/>
</dbReference>
<evidence type="ECO:0000256" key="2">
    <source>
        <dbReference type="ARBA" id="ARBA00022748"/>
    </source>
</evidence>
<evidence type="ECO:0000259" key="6">
    <source>
        <dbReference type="PROSITE" id="PS51352"/>
    </source>
</evidence>
<comment type="subcellular location">
    <subcellularLocation>
        <location evidence="1">Cell envelope</location>
    </subcellularLocation>
</comment>
<reference evidence="8 9" key="1">
    <citation type="submission" date="2019-03" db="EMBL/GenBank/DDBJ databases">
        <title>Bacillus niacini sp. nov. a Nicotinate-Metabolizing Mesophile Isolated from Soil.</title>
        <authorList>
            <person name="Zhang G."/>
        </authorList>
    </citation>
    <scope>NUCLEOTIDE SEQUENCE [LARGE SCALE GENOMIC DNA]</scope>
    <source>
        <strain evidence="8 9">WN066</strain>
    </source>
</reference>
<dbReference type="PANTHER" id="PTHR42852">
    <property type="entry name" value="THIOL:DISULFIDE INTERCHANGE PROTEIN DSBE"/>
    <property type="match status" value="1"/>
</dbReference>
<dbReference type="Pfam" id="PF00578">
    <property type="entry name" value="AhpC-TSA"/>
    <property type="match status" value="1"/>
</dbReference>
<dbReference type="EMBL" id="JAVGVR010000001">
    <property type="protein sequence ID" value="MDQ6599604.1"/>
    <property type="molecule type" value="Genomic_DNA"/>
</dbReference>
<evidence type="ECO:0000256" key="5">
    <source>
        <dbReference type="ARBA" id="ARBA00023284"/>
    </source>
</evidence>
<dbReference type="GO" id="GO:0016209">
    <property type="term" value="F:antioxidant activity"/>
    <property type="evidence" value="ECO:0007669"/>
    <property type="project" value="InterPro"/>
</dbReference>
<protein>
    <submittedName>
        <fullName evidence="7">TlpA disulfide reductase family protein</fullName>
    </submittedName>
    <submittedName>
        <fullName evidence="8">TlpA family protein disulfide reductase</fullName>
    </submittedName>
</protein>
<dbReference type="Proteomes" id="UP000295132">
    <property type="component" value="Unassembled WGS sequence"/>
</dbReference>
<dbReference type="GO" id="GO:0030313">
    <property type="term" value="C:cell envelope"/>
    <property type="evidence" value="ECO:0007669"/>
    <property type="project" value="UniProtKB-SubCell"/>
</dbReference>
<dbReference type="InterPro" id="IPR050553">
    <property type="entry name" value="Thioredoxin_ResA/DsbE_sf"/>
</dbReference>
<keyword evidence="2" id="KW-0201">Cytochrome c-type biogenesis</keyword>
<dbReference type="EMBL" id="SMYO01000007">
    <property type="protein sequence ID" value="TDK60129.1"/>
    <property type="molecule type" value="Genomic_DNA"/>
</dbReference>
<evidence type="ECO:0000256" key="3">
    <source>
        <dbReference type="ARBA" id="ARBA00022968"/>
    </source>
</evidence>
<keyword evidence="10" id="KW-1185">Reference proteome</keyword>
<dbReference type="InterPro" id="IPR017937">
    <property type="entry name" value="Thioredoxin_CS"/>
</dbReference>
<dbReference type="Proteomes" id="UP001178888">
    <property type="component" value="Unassembled WGS sequence"/>
</dbReference>
<proteinExistence type="predicted"/>
<dbReference type="GO" id="GO:0017004">
    <property type="term" value="P:cytochrome complex assembly"/>
    <property type="evidence" value="ECO:0007669"/>
    <property type="project" value="UniProtKB-KW"/>
</dbReference>
<evidence type="ECO:0000313" key="10">
    <source>
        <dbReference type="Proteomes" id="UP001178888"/>
    </source>
</evidence>
<keyword evidence="3" id="KW-0735">Signal-anchor</keyword>
<keyword evidence="4" id="KW-1015">Disulfide bond</keyword>
<dbReference type="PROSITE" id="PS00194">
    <property type="entry name" value="THIOREDOXIN_1"/>
    <property type="match status" value="1"/>
</dbReference>
<dbReference type="PROSITE" id="PS51352">
    <property type="entry name" value="THIOREDOXIN_2"/>
    <property type="match status" value="1"/>
</dbReference>
<sequence>MNQRVIKSVVLTLLIGMFSFFAYSLVSKAKHTDVGDQAYNFKLPNLAGSNTRLSDFRGQVVVLNYFATWCAPCKEEAPELEAFAKDYGDQFKLIMVNRGETIDRVKRFLKKYNTPATYVFDYNAKISKLYNVTGQPETFVIDKKGVIREHYNGPVTEMQLYNFVKKYD</sequence>
<keyword evidence="3" id="KW-0812">Transmembrane</keyword>
<evidence type="ECO:0000256" key="1">
    <source>
        <dbReference type="ARBA" id="ARBA00004196"/>
    </source>
</evidence>
<dbReference type="CDD" id="cd02966">
    <property type="entry name" value="TlpA_like_family"/>
    <property type="match status" value="1"/>
</dbReference>
<organism evidence="8 9">
    <name type="scientific">Bacillus salipaludis</name>
    <dbReference type="NCBI Taxonomy" id="2547811"/>
    <lineage>
        <taxon>Bacteria</taxon>
        <taxon>Bacillati</taxon>
        <taxon>Bacillota</taxon>
        <taxon>Bacilli</taxon>
        <taxon>Bacillales</taxon>
        <taxon>Bacillaceae</taxon>
        <taxon>Bacillus</taxon>
    </lineage>
</organism>